<comment type="caution">
    <text evidence="2">The sequence shown here is derived from an EMBL/GenBank/DDBJ whole genome shotgun (WGS) entry which is preliminary data.</text>
</comment>
<dbReference type="Proteomes" id="UP001195483">
    <property type="component" value="Unassembled WGS sequence"/>
</dbReference>
<evidence type="ECO:0000256" key="1">
    <source>
        <dbReference type="SAM" id="MobiDB-lite"/>
    </source>
</evidence>
<reference evidence="2" key="2">
    <citation type="journal article" date="2021" name="Genome Biol. Evol.">
        <title>Developing a high-quality reference genome for a parasitic bivalve with doubly uniparental inheritance (Bivalvia: Unionida).</title>
        <authorList>
            <person name="Smith C.H."/>
        </authorList>
    </citation>
    <scope>NUCLEOTIDE SEQUENCE</scope>
    <source>
        <strain evidence="2">CHS0354</strain>
        <tissue evidence="2">Mantle</tissue>
    </source>
</reference>
<proteinExistence type="predicted"/>
<dbReference type="EMBL" id="JAEAOA010001578">
    <property type="protein sequence ID" value="KAK3577529.1"/>
    <property type="molecule type" value="Genomic_DNA"/>
</dbReference>
<accession>A0AAE0VGY8</accession>
<gene>
    <name evidence="2" type="ORF">CHS0354_026488</name>
</gene>
<reference evidence="2" key="1">
    <citation type="journal article" date="2021" name="Genome Biol. Evol.">
        <title>A High-Quality Reference Genome for a Parasitic Bivalve with Doubly Uniparental Inheritance (Bivalvia: Unionida).</title>
        <authorList>
            <person name="Smith C.H."/>
        </authorList>
    </citation>
    <scope>NUCLEOTIDE SEQUENCE</scope>
    <source>
        <strain evidence="2">CHS0354</strain>
    </source>
</reference>
<sequence length="79" mass="8887">MSEQSQIHIHMVTASQSIRSAFREERSRVTYFHPVHPVHTIPGSLQLKILAGHGQLESNGRYDSIGPPKRDPANVSRDE</sequence>
<reference evidence="2" key="3">
    <citation type="submission" date="2023-05" db="EMBL/GenBank/DDBJ databases">
        <authorList>
            <person name="Smith C.H."/>
        </authorList>
    </citation>
    <scope>NUCLEOTIDE SEQUENCE</scope>
    <source>
        <strain evidence="2">CHS0354</strain>
        <tissue evidence="2">Mantle</tissue>
    </source>
</reference>
<organism evidence="2 3">
    <name type="scientific">Potamilus streckersoni</name>
    <dbReference type="NCBI Taxonomy" id="2493646"/>
    <lineage>
        <taxon>Eukaryota</taxon>
        <taxon>Metazoa</taxon>
        <taxon>Spiralia</taxon>
        <taxon>Lophotrochozoa</taxon>
        <taxon>Mollusca</taxon>
        <taxon>Bivalvia</taxon>
        <taxon>Autobranchia</taxon>
        <taxon>Heteroconchia</taxon>
        <taxon>Palaeoheterodonta</taxon>
        <taxon>Unionida</taxon>
        <taxon>Unionoidea</taxon>
        <taxon>Unionidae</taxon>
        <taxon>Ambleminae</taxon>
        <taxon>Lampsilini</taxon>
        <taxon>Potamilus</taxon>
    </lineage>
</organism>
<dbReference type="AlphaFoldDB" id="A0AAE0VGY8"/>
<evidence type="ECO:0000313" key="3">
    <source>
        <dbReference type="Proteomes" id="UP001195483"/>
    </source>
</evidence>
<feature type="compositionally biased region" description="Basic and acidic residues" evidence="1">
    <location>
        <begin position="68"/>
        <end position="79"/>
    </location>
</feature>
<protein>
    <submittedName>
        <fullName evidence="2">Uncharacterized protein</fullName>
    </submittedName>
</protein>
<name>A0AAE0VGY8_9BIVA</name>
<feature type="region of interest" description="Disordered" evidence="1">
    <location>
        <begin position="57"/>
        <end position="79"/>
    </location>
</feature>
<keyword evidence="3" id="KW-1185">Reference proteome</keyword>
<evidence type="ECO:0000313" key="2">
    <source>
        <dbReference type="EMBL" id="KAK3577529.1"/>
    </source>
</evidence>